<protein>
    <recommendedName>
        <fullName evidence="3">Alpha-2-macroglobulin domain-containing protein</fullName>
    </recommendedName>
</protein>
<dbReference type="Pfam" id="PF00207">
    <property type="entry name" value="A2M"/>
    <property type="match status" value="1"/>
</dbReference>
<dbReference type="GO" id="GO:0004866">
    <property type="term" value="F:endopeptidase inhibitor activity"/>
    <property type="evidence" value="ECO:0007669"/>
    <property type="project" value="InterPro"/>
</dbReference>
<dbReference type="SUPFAM" id="SSF48239">
    <property type="entry name" value="Terpenoid cyclases/Protein prenyltransferases"/>
    <property type="match status" value="1"/>
</dbReference>
<dbReference type="EMBL" id="MAYH01000001">
    <property type="protein sequence ID" value="OCA77036.1"/>
    <property type="molecule type" value="Genomic_DNA"/>
</dbReference>
<dbReference type="SMART" id="SM01360">
    <property type="entry name" value="A2M"/>
    <property type="match status" value="1"/>
</dbReference>
<dbReference type="PANTHER" id="PTHR40094:SF1">
    <property type="entry name" value="UBIQUITIN DOMAIN-CONTAINING PROTEIN"/>
    <property type="match status" value="1"/>
</dbReference>
<dbReference type="InterPro" id="IPR037066">
    <property type="entry name" value="Plug_dom_sf"/>
</dbReference>
<dbReference type="InterPro" id="IPR041246">
    <property type="entry name" value="Bact_MG10"/>
</dbReference>
<dbReference type="InterPro" id="IPR051802">
    <property type="entry name" value="YfhM-like"/>
</dbReference>
<comment type="similarity">
    <text evidence="1">Belongs to the protease inhibitor I39 (alpha-2-macroglobulin) family. Bacterial alpha-2-macroglobulin subfamily.</text>
</comment>
<dbReference type="InterPro" id="IPR002890">
    <property type="entry name" value="MG2"/>
</dbReference>
<evidence type="ECO:0000256" key="2">
    <source>
        <dbReference type="SAM" id="Phobius"/>
    </source>
</evidence>
<keyword evidence="2" id="KW-0472">Membrane</keyword>
<evidence type="ECO:0000259" key="3">
    <source>
        <dbReference type="SMART" id="SM01360"/>
    </source>
</evidence>
<reference evidence="4 5" key="1">
    <citation type="submission" date="2016-07" db="EMBL/GenBank/DDBJ databases">
        <authorList>
            <person name="Jeong J.-J."/>
            <person name="Kim D.W."/>
            <person name="Sang M.K."/>
            <person name="Choi I.-G."/>
            <person name="Kim K.D."/>
        </authorList>
    </citation>
    <scope>NUCLEOTIDE SEQUENCE [LARGE SCALE GENOMIC DNA]</scope>
    <source>
        <strain evidence="4 5">UTM-3</strain>
    </source>
</reference>
<keyword evidence="2" id="KW-0812">Transmembrane</keyword>
<dbReference type="Gene3D" id="1.50.10.20">
    <property type="match status" value="1"/>
</dbReference>
<dbReference type="Pfam" id="PF07703">
    <property type="entry name" value="A2M_BRD"/>
    <property type="match status" value="1"/>
</dbReference>
<dbReference type="Gene3D" id="2.170.130.10">
    <property type="entry name" value="TonB-dependent receptor, plug domain"/>
    <property type="match status" value="1"/>
</dbReference>
<organism evidence="4 5">
    <name type="scientific">Chryseobacterium artocarpi</name>
    <dbReference type="NCBI Taxonomy" id="1414727"/>
    <lineage>
        <taxon>Bacteria</taxon>
        <taxon>Pseudomonadati</taxon>
        <taxon>Bacteroidota</taxon>
        <taxon>Flavobacteriia</taxon>
        <taxon>Flavobacteriales</taxon>
        <taxon>Weeksellaceae</taxon>
        <taxon>Chryseobacterium group</taxon>
        <taxon>Chryseobacterium</taxon>
    </lineage>
</organism>
<dbReference type="InterPro" id="IPR011625">
    <property type="entry name" value="A2M_N_BRD"/>
</dbReference>
<evidence type="ECO:0000313" key="5">
    <source>
        <dbReference type="Proteomes" id="UP000092651"/>
    </source>
</evidence>
<evidence type="ECO:0000256" key="1">
    <source>
        <dbReference type="ARBA" id="ARBA00010556"/>
    </source>
</evidence>
<keyword evidence="5" id="KW-1185">Reference proteome</keyword>
<proteinExistence type="inferred from homology"/>
<feature type="transmembrane region" description="Helical" evidence="2">
    <location>
        <begin position="20"/>
        <end position="39"/>
    </location>
</feature>
<dbReference type="InterPro" id="IPR008930">
    <property type="entry name" value="Terpenoid_cyclase/PrenylTrfase"/>
</dbReference>
<dbReference type="Pfam" id="PF17973">
    <property type="entry name" value="bMG10"/>
    <property type="match status" value="1"/>
</dbReference>
<dbReference type="Pfam" id="PF01835">
    <property type="entry name" value="MG2"/>
    <property type="match status" value="1"/>
</dbReference>
<keyword evidence="2" id="KW-1133">Transmembrane helix</keyword>
<feature type="domain" description="Alpha-2-macroglobulin" evidence="3">
    <location>
        <begin position="1289"/>
        <end position="1379"/>
    </location>
</feature>
<name>A0A1B8ZZK9_9FLAO</name>
<dbReference type="InterPro" id="IPR001599">
    <property type="entry name" value="Macroglobln_a2"/>
</dbReference>
<dbReference type="Gene3D" id="2.60.40.1930">
    <property type="match status" value="1"/>
</dbReference>
<comment type="caution">
    <text evidence="4">The sequence shown here is derived from an EMBL/GenBank/DDBJ whole genome shotgun (WGS) entry which is preliminary data.</text>
</comment>
<sequence>MFRNNFSILKLISMKFSFKIYCIISLLSFTYLFSQIPVYKQSNKSKPKVSIHKNQPSDSRMSLRDSIQKEILMMVGEDNMEKDDLDEEEYIESQHDQIMIFRKKIDESKGLRKAVFQYYLANIYISSLTFYGRTSNKNDITPLDQLPEDYRQWAVNDFYREADRLYTNALTNRSVLQAEKTELWSEIIDRLEFAKYKPTLYDLIATNYLKFLNELPFDYDQSAKRKIAVIKEDLNQFHASDKDKTALLYLKSTEIEGDSKKQAKQLQNLADNFPEEPFSAYLLYQAASLLRYENEENNFLNAFKVCQKAIDNFPSSDWSNHCKKLINELEGSSMSINFPTRNLPGEYIPLETTYKNTDKVKIELVKKSGIIDFDKELLWRGFHEEEKLFSFTHNELDEHSFRTEIFPLKKFDDYRFHKTILALPPLEEGLYEMNSVSEDSERSTMFAVSDLFYVKRFEDDTKVTFQAINTKSGKAIDNSEYIMYQNVYDYEHNYKNRKKDNQLIRTGNGTTDKQGIFSLPKSKNREYDNSIIYFPHLKKYFVIDYNYNEVRNVKKEEEAIKEPINRDFIIFTDRAIYRPGQKMFYKGILKQEYFEKTGILPKQKVVVTLRDSNYQDISKAEAVTNEFGSITGTFIIPSQGLTGNYYISMEADFGEQKDTEENKNNIVLGSKYIKVEEYKRPKFRVVVNPVKEAYKLEEEVKVSGKAEAFSGADIPGATVKYEVKRKRIRLWRNYYQRYYHPPFNDTETDITHGETTTDSNGNFNITFRAEADEKTKGDTRNYQYFVSFYVTDVNGESQSGQIKINIGEVKAKINVDAPDLVLQNEWEFLKISMSNLNDQKINGKGNLTITRIPEEKKIILPKFTEKEEDRNYYAGNTEDKALSYSSYDKELFDVYFPHLSYLQNDNSKTQKGELFFSKSFNTEETGTILLKKKPEPGKYLVEAESIVDQDTIKAFKIIEVFDHITFRNGKPSFFGIRTDKELYKVGEKAKVTFYSDFKEGFVNYRFIRNGKKEDYQQIALNKGSVDITFTVTDTDLKKQLFLDYDFVHDNDYTKGNIKFKIKENINRDLEITTQVFRDRIQPGVPEKWILTVKGKDKEKINAEVLASMYDASLDVFAKNDYRFTYYTPYSDDSYDDYDPYRIEADDFFDGLISFNSIDNDKIYNRYPIQSDKFPTPESPYFQYTAARIVRTAYMTKSVAANAVAQEVVVRGYSSMKSENTPILYVIDGKPMKNNIPEDEIAEIKKLNSAEAIALYGSEAAGGAYIVTSKRAVREELLKKVKARTNLDETAFFFPNLYTDAEGNIKLEFNTPEALTEWKLILFAHTKDLKTGSAEFLTKTQKELMVTPNPPRFLRQGDHIELSAKIDNLSDKELKGDMMLYLFDPKTSQPLDSAFLNTNSLKKISVAAKGSTQASWEIKVPYAIDHVGYKILAKTKDFSDGEENVLPILSDRMLVTQTIPISIKEGQHKTYTMEGLANNTSSSTANFNLSVELTSNPLWFAVMSIPYLRSFPHECSEQLFSRLYGNMLSTYIMNSSPKIKKIFDEWNAKETPSNPLEANENLKAILIGETPWLSTIKDQNEQMQQLSLFFNMNKMQRDLKKAQRDLVDRQNPDGSFSWFPGGGKDKTISGHILAGFGKLDKMLKGQSGEYFTNEINHVIRNTVDYLDKEYKEQLVKNQKENKELDLNDYSSYFYYRSFWTKKEIPAELKKILPTLANTYTKDFKEYSLYHQVMITTLLQRYGYRDLAKKCIVDLKKTSRKSEENGMYWENNYSGWYWYQAPIETQAMLIEAFSEITPEDTASVEEMKVWLLKNKQTEGWGTTKSTTEAVYALLNYGKSWLDAEKGITMKLGNETIFPAHDGSKTSEAGFFKKSYYWKDITPEKGNLEIQKNSPGVAWGGMYRLYYENMDKVMANNSSNVSIEKKLFLKTFDGKEGKLKEVTSETPIKLGDLVVVRIVIHTDKNMQYIHLKDMRASGFEPVNVLSTYKWQNGAGYYESTKDAATHFFFNDLPKGTYVFEYEVKANNAGEFSNGITSFQNMYAPAMGAHSEGMRVKIVK</sequence>
<accession>A0A1B8ZZK9</accession>
<gene>
    <name evidence="4" type="ORF">BBI01_00800</name>
</gene>
<evidence type="ECO:0000313" key="4">
    <source>
        <dbReference type="EMBL" id="OCA77036.1"/>
    </source>
</evidence>
<dbReference type="PANTHER" id="PTHR40094">
    <property type="entry name" value="ALPHA-2-MACROGLOBULIN HOMOLOG"/>
    <property type="match status" value="1"/>
</dbReference>
<dbReference type="Proteomes" id="UP000092651">
    <property type="component" value="Unassembled WGS sequence"/>
</dbReference>